<feature type="compositionally biased region" description="Polar residues" evidence="5">
    <location>
        <begin position="103"/>
        <end position="115"/>
    </location>
</feature>
<dbReference type="InterPro" id="IPR056872">
    <property type="entry name" value="TTC3/DZIP3-like_helical"/>
</dbReference>
<comment type="caution">
    <text evidence="7">The sequence shown here is derived from an EMBL/GenBank/DDBJ whole genome shotgun (WGS) entry which is preliminary data.</text>
</comment>
<keyword evidence="2 4" id="KW-0863">Zinc-finger</keyword>
<dbReference type="InterPro" id="IPR056870">
    <property type="entry name" value="TTC3/DZIP3/RBM44-like_helical"/>
</dbReference>
<keyword evidence="1" id="KW-0479">Metal-binding</keyword>
<keyword evidence="3" id="KW-0862">Zinc</keyword>
<evidence type="ECO:0000256" key="1">
    <source>
        <dbReference type="ARBA" id="ARBA00022723"/>
    </source>
</evidence>
<feature type="domain" description="RING-type" evidence="6">
    <location>
        <begin position="618"/>
        <end position="659"/>
    </location>
</feature>
<dbReference type="CDD" id="cd16477">
    <property type="entry name" value="RING-H2_RNF214"/>
    <property type="match status" value="1"/>
</dbReference>
<dbReference type="InterPro" id="IPR013083">
    <property type="entry name" value="Znf_RING/FYVE/PHD"/>
</dbReference>
<dbReference type="Proteomes" id="UP000812440">
    <property type="component" value="Chromosome 7"/>
</dbReference>
<dbReference type="OrthoDB" id="9834380at2759"/>
<evidence type="ECO:0000256" key="2">
    <source>
        <dbReference type="ARBA" id="ARBA00022771"/>
    </source>
</evidence>
<keyword evidence="8" id="KW-1185">Reference proteome</keyword>
<dbReference type="PANTHER" id="PTHR15727:SF3">
    <property type="entry name" value="RING FINGER PROTEIN 214"/>
    <property type="match status" value="1"/>
</dbReference>
<protein>
    <recommendedName>
        <fullName evidence="6">RING-type domain-containing protein</fullName>
    </recommendedName>
</protein>
<accession>A0A8T2IWH8</accession>
<name>A0A8T2IWH8_9PIPI</name>
<dbReference type="SMART" id="SM00184">
    <property type="entry name" value="RING"/>
    <property type="match status" value="1"/>
</dbReference>
<dbReference type="PANTHER" id="PTHR15727">
    <property type="entry name" value="RING FINGER PROTEIN 214"/>
    <property type="match status" value="1"/>
</dbReference>
<dbReference type="GO" id="GO:0004842">
    <property type="term" value="F:ubiquitin-protein transferase activity"/>
    <property type="evidence" value="ECO:0007669"/>
    <property type="project" value="TreeGrafter"/>
</dbReference>
<gene>
    <name evidence="7" type="ORF">GDO86_012771</name>
</gene>
<dbReference type="EMBL" id="JAACNH010000008">
    <property type="protein sequence ID" value="KAG8434515.1"/>
    <property type="molecule type" value="Genomic_DNA"/>
</dbReference>
<feature type="region of interest" description="Disordered" evidence="5">
    <location>
        <begin position="245"/>
        <end position="266"/>
    </location>
</feature>
<dbReference type="SUPFAM" id="SSF57850">
    <property type="entry name" value="RING/U-box"/>
    <property type="match status" value="1"/>
</dbReference>
<dbReference type="GO" id="GO:0008270">
    <property type="term" value="F:zinc ion binding"/>
    <property type="evidence" value="ECO:0007669"/>
    <property type="project" value="UniProtKB-KW"/>
</dbReference>
<reference evidence="7" key="1">
    <citation type="thesis" date="2020" institute="ProQuest LLC" country="789 East Eisenhower Parkway, Ann Arbor, MI, USA">
        <title>Comparative Genomics and Chromosome Evolution.</title>
        <authorList>
            <person name="Mudd A.B."/>
        </authorList>
    </citation>
    <scope>NUCLEOTIDE SEQUENCE</scope>
    <source>
        <strain evidence="7">Female2</strain>
        <tissue evidence="7">Blood</tissue>
    </source>
</reference>
<dbReference type="Pfam" id="PF13639">
    <property type="entry name" value="zf-RING_2"/>
    <property type="match status" value="1"/>
</dbReference>
<dbReference type="Gene3D" id="3.30.40.10">
    <property type="entry name" value="Zinc/RING finger domain, C3HC4 (zinc finger)"/>
    <property type="match status" value="1"/>
</dbReference>
<dbReference type="Pfam" id="PF24525">
    <property type="entry name" value="TTC3"/>
    <property type="match status" value="1"/>
</dbReference>
<evidence type="ECO:0000313" key="7">
    <source>
        <dbReference type="EMBL" id="KAG8434516.1"/>
    </source>
</evidence>
<evidence type="ECO:0000256" key="5">
    <source>
        <dbReference type="SAM" id="MobiDB-lite"/>
    </source>
</evidence>
<dbReference type="InterPro" id="IPR001841">
    <property type="entry name" value="Znf_RING"/>
</dbReference>
<evidence type="ECO:0000313" key="8">
    <source>
        <dbReference type="Proteomes" id="UP000812440"/>
    </source>
</evidence>
<feature type="region of interest" description="Disordered" evidence="5">
    <location>
        <begin position="103"/>
        <end position="124"/>
    </location>
</feature>
<sequence>MDLNPDKQQCEPSIEDDRDSAHSMHKNLEEIGEGVQETENASSNKPLVYLDSSNVCFAEAIPDILDIYARQNIYREDKNTTLESAYTVQLHRTEKENAENIQNCSRTVGTPASDTENGKTDKNDEEKSIFEIHTQCISVQTNEDEYGTQTENISVQTDYGMSSKVHIAIQTDYEKQDVETITDTNIVQILEELVNQRERLKLNYQDVLDKQTQAERKLQVQVKQLKQRQEEEIQKQQEMLKSIQEVTTRKEETRKRMDKERKEHLQKEQDLRADLEKLQNKTQKLLLEQNELDCKIAMVLSEQTKEKEQWDAEFESVKKLENEMSQNVLEETERALQAEVLSLESRRDFLLASLEEAENEAEVTLFRIRAAPRTLELIKLEQRWDGRLDGILKMKANLRDQFSIQIQQVKNGAMLSSLPSILPPNLAPPPSDTSLLLHKIAITPLQVSNLAMPMPLSSRETFHVTPQMSSSIPSQTNPHLPVTTSFGNHIPLVPRVPCAPQLSGPSEVPAPPVVEKIGKIMEKLQTRFPRCSQAHLTGILQQIKNSRGTLSGLTMEELYKHVAERLIETPDPGTRVALPPGNSRPSYHGLPGVPPFIPQSQNTYTVRPSPTSAPCKLCLICQKFVYNADLQPMSCSHAMHRECIKFWAQTNKNDSCPFCPSQR</sequence>
<dbReference type="AlphaFoldDB" id="A0A8T2IWH8"/>
<feature type="region of interest" description="Disordered" evidence="5">
    <location>
        <begin position="1"/>
        <end position="23"/>
    </location>
</feature>
<dbReference type="PROSITE" id="PS50089">
    <property type="entry name" value="ZF_RING_2"/>
    <property type="match status" value="1"/>
</dbReference>
<organism evidence="7 8">
    <name type="scientific">Hymenochirus boettgeri</name>
    <name type="common">Congo dwarf clawed frog</name>
    <dbReference type="NCBI Taxonomy" id="247094"/>
    <lineage>
        <taxon>Eukaryota</taxon>
        <taxon>Metazoa</taxon>
        <taxon>Chordata</taxon>
        <taxon>Craniata</taxon>
        <taxon>Vertebrata</taxon>
        <taxon>Euteleostomi</taxon>
        <taxon>Amphibia</taxon>
        <taxon>Batrachia</taxon>
        <taxon>Anura</taxon>
        <taxon>Pipoidea</taxon>
        <taxon>Pipidae</taxon>
        <taxon>Pipinae</taxon>
        <taxon>Hymenochirus</taxon>
    </lineage>
</organism>
<dbReference type="EMBL" id="JAACNH010000008">
    <property type="protein sequence ID" value="KAG8434516.1"/>
    <property type="molecule type" value="Genomic_DNA"/>
</dbReference>
<proteinExistence type="predicted"/>
<dbReference type="Pfam" id="PF24905">
    <property type="entry name" value="TTC3_9th"/>
    <property type="match status" value="1"/>
</dbReference>
<evidence type="ECO:0000256" key="3">
    <source>
        <dbReference type="ARBA" id="ARBA00022833"/>
    </source>
</evidence>
<feature type="compositionally biased region" description="Basic and acidic residues" evidence="5">
    <location>
        <begin position="247"/>
        <end position="266"/>
    </location>
</feature>
<evidence type="ECO:0000259" key="6">
    <source>
        <dbReference type="PROSITE" id="PS50089"/>
    </source>
</evidence>
<evidence type="ECO:0000256" key="4">
    <source>
        <dbReference type="PROSITE-ProRule" id="PRU00175"/>
    </source>
</evidence>